<gene>
    <name evidence="1" type="ORF">POSPLADRAFT_1040378</name>
</gene>
<evidence type="ECO:0000313" key="2">
    <source>
        <dbReference type="Proteomes" id="UP000194127"/>
    </source>
</evidence>
<protein>
    <submittedName>
        <fullName evidence="1">Uncharacterized protein</fullName>
    </submittedName>
</protein>
<reference evidence="1 2" key="1">
    <citation type="submission" date="2017-04" db="EMBL/GenBank/DDBJ databases">
        <title>Genome Sequence of the Model Brown-Rot Fungus Postia placenta SB12.</title>
        <authorList>
            <consortium name="DOE Joint Genome Institute"/>
            <person name="Gaskell J."/>
            <person name="Kersten P."/>
            <person name="Larrondo L.F."/>
            <person name="Canessa P."/>
            <person name="Martinez D."/>
            <person name="Hibbett D."/>
            <person name="Schmoll M."/>
            <person name="Kubicek C.P."/>
            <person name="Martinez A.T."/>
            <person name="Yadav J."/>
            <person name="Master E."/>
            <person name="Magnuson J.K."/>
            <person name="James T."/>
            <person name="Yaver D."/>
            <person name="Berka R."/>
            <person name="Labutti K."/>
            <person name="Lipzen A."/>
            <person name="Aerts A."/>
            <person name="Barry K."/>
            <person name="Henrissat B."/>
            <person name="Blanchette R."/>
            <person name="Grigoriev I."/>
            <person name="Cullen D."/>
        </authorList>
    </citation>
    <scope>NUCLEOTIDE SEQUENCE [LARGE SCALE GENOMIC DNA]</scope>
    <source>
        <strain evidence="1 2">MAD-698-R-SB12</strain>
    </source>
</reference>
<dbReference type="RefSeq" id="XP_024337965.1">
    <property type="nucleotide sequence ID" value="XM_024477732.1"/>
</dbReference>
<name>A0A1X6MXT6_9APHY</name>
<organism evidence="1 2">
    <name type="scientific">Postia placenta MAD-698-R-SB12</name>
    <dbReference type="NCBI Taxonomy" id="670580"/>
    <lineage>
        <taxon>Eukaryota</taxon>
        <taxon>Fungi</taxon>
        <taxon>Dikarya</taxon>
        <taxon>Basidiomycota</taxon>
        <taxon>Agaricomycotina</taxon>
        <taxon>Agaricomycetes</taxon>
        <taxon>Polyporales</taxon>
        <taxon>Adustoporiaceae</taxon>
        <taxon>Rhodonia</taxon>
    </lineage>
</organism>
<sequence>MCDLVVTSMSTVALLYTPSGDITGMSDPKLTESPRRRLGESAAMMDVLWRQIVLRQEGLYAASMAMASQSLQCLSVPFSRRLRLYACS</sequence>
<dbReference type="AlphaFoldDB" id="A0A1X6MXT6"/>
<evidence type="ECO:0000313" key="1">
    <source>
        <dbReference type="EMBL" id="OSX61171.1"/>
    </source>
</evidence>
<proteinExistence type="predicted"/>
<dbReference type="Proteomes" id="UP000194127">
    <property type="component" value="Unassembled WGS sequence"/>
</dbReference>
<dbReference type="GeneID" id="36322682"/>
<dbReference type="EMBL" id="KZ110599">
    <property type="protein sequence ID" value="OSX61171.1"/>
    <property type="molecule type" value="Genomic_DNA"/>
</dbReference>
<keyword evidence="2" id="KW-1185">Reference proteome</keyword>
<accession>A0A1X6MXT6</accession>